<sequence length="138" mass="14401">MQRCSSSRFSSCGTALCVAALLMLPCVGVQAQPAAPIASAGQRTFPATAERGTLKILSRTQGELNGKPVRLAPGLRIFNQQNALVFAHTLAGEPLTVNYVMEASTGRLLTAWLLTPAEAKSSARKRGATAAPLPTPAL</sequence>
<feature type="chain" id="PRO_5015163289" evidence="1">
    <location>
        <begin position="32"/>
        <end position="138"/>
    </location>
</feature>
<organism evidence="2 3">
    <name type="scientific">Pulveribacter suum</name>
    <dbReference type="NCBI Taxonomy" id="2116657"/>
    <lineage>
        <taxon>Bacteria</taxon>
        <taxon>Pseudomonadati</taxon>
        <taxon>Pseudomonadota</taxon>
        <taxon>Betaproteobacteria</taxon>
        <taxon>Burkholderiales</taxon>
        <taxon>Comamonadaceae</taxon>
        <taxon>Pulveribacter</taxon>
    </lineage>
</organism>
<dbReference type="Proteomes" id="UP000241829">
    <property type="component" value="Chromosome"/>
</dbReference>
<dbReference type="EMBL" id="CP027792">
    <property type="protein sequence ID" value="AVP56978.1"/>
    <property type="molecule type" value="Genomic_DNA"/>
</dbReference>
<dbReference type="AlphaFoldDB" id="A0A2P1NIS8"/>
<evidence type="ECO:0000313" key="3">
    <source>
        <dbReference type="Proteomes" id="UP000241829"/>
    </source>
</evidence>
<feature type="signal peptide" evidence="1">
    <location>
        <begin position="1"/>
        <end position="31"/>
    </location>
</feature>
<gene>
    <name evidence="2" type="ORF">C7H73_04425</name>
</gene>
<dbReference type="OrthoDB" id="7019622at2"/>
<evidence type="ECO:0000313" key="2">
    <source>
        <dbReference type="EMBL" id="AVP56978.1"/>
    </source>
</evidence>
<evidence type="ECO:0000256" key="1">
    <source>
        <dbReference type="SAM" id="SignalP"/>
    </source>
</evidence>
<name>A0A2P1NIS8_9BURK</name>
<reference evidence="3" key="1">
    <citation type="submission" date="2018-03" db="EMBL/GenBank/DDBJ databases">
        <title>Genome sequencing of Melaminivora sp. strain SC2-7.</title>
        <authorList>
            <person name="Kim S.-J."/>
            <person name="Heo J."/>
            <person name="Ahn J.-H."/>
            <person name="Kwon S.-W."/>
        </authorList>
    </citation>
    <scope>NUCLEOTIDE SEQUENCE [LARGE SCALE GENOMIC DNA]</scope>
    <source>
        <strain evidence="3">SC2-7</strain>
    </source>
</reference>
<protein>
    <submittedName>
        <fullName evidence="2">Uncharacterized protein</fullName>
    </submittedName>
</protein>
<keyword evidence="1" id="KW-0732">Signal</keyword>
<dbReference type="KEGG" id="melm:C7H73_04425"/>
<accession>A0A2P1NIS8</accession>
<keyword evidence="3" id="KW-1185">Reference proteome</keyword>
<proteinExistence type="predicted"/>